<dbReference type="Proteomes" id="UP000323317">
    <property type="component" value="Unassembled WGS sequence"/>
</dbReference>
<reference evidence="1 2" key="1">
    <citation type="submission" date="2019-08" db="EMBL/GenBank/DDBJ databases">
        <title>Bacillus genomes from the desert of Cuatro Cienegas, Coahuila.</title>
        <authorList>
            <person name="Olmedo-Alvarez G."/>
        </authorList>
    </citation>
    <scope>NUCLEOTIDE SEQUENCE [LARGE SCALE GENOMIC DNA]</scope>
    <source>
        <strain evidence="1 2">CH40_1T</strain>
    </source>
</reference>
<organism evidence="1 2">
    <name type="scientific">Rossellomorea vietnamensis</name>
    <dbReference type="NCBI Taxonomy" id="218284"/>
    <lineage>
        <taxon>Bacteria</taxon>
        <taxon>Bacillati</taxon>
        <taxon>Bacillota</taxon>
        <taxon>Bacilli</taxon>
        <taxon>Bacillales</taxon>
        <taxon>Bacillaceae</taxon>
        <taxon>Rossellomorea</taxon>
    </lineage>
</organism>
<protein>
    <submittedName>
        <fullName evidence="1">Uncharacterized protein</fullName>
    </submittedName>
</protein>
<comment type="caution">
    <text evidence="1">The sequence shown here is derived from an EMBL/GenBank/DDBJ whole genome shotgun (WGS) entry which is preliminary data.</text>
</comment>
<proteinExistence type="predicted"/>
<name>A0A5D4KDY7_9BACI</name>
<evidence type="ECO:0000313" key="1">
    <source>
        <dbReference type="EMBL" id="TYR74403.1"/>
    </source>
</evidence>
<evidence type="ECO:0000313" key="2">
    <source>
        <dbReference type="Proteomes" id="UP000323317"/>
    </source>
</evidence>
<accession>A0A5D4KDY7</accession>
<sequence>MRIQEDFHDVPAGGTIIFQHLLIYLEQGREIEFVYKDKEYFISNTNEGRALWIGDNKMSDGFNKDNLSFTESVKVDGIALAAIFKQSQAAISTVFRKNHSPPSQ</sequence>
<gene>
    <name evidence="1" type="ORF">FZC79_15080</name>
</gene>
<dbReference type="AlphaFoldDB" id="A0A5D4KDY7"/>
<dbReference type="RefSeq" id="WP_148947622.1">
    <property type="nucleotide sequence ID" value="NZ_VTEH01000012.1"/>
</dbReference>
<dbReference type="EMBL" id="VTEH01000012">
    <property type="protein sequence ID" value="TYR74403.1"/>
    <property type="molecule type" value="Genomic_DNA"/>
</dbReference>